<proteinExistence type="predicted"/>
<accession>A0A1J5PQQ6</accession>
<dbReference type="EMBL" id="MLJW01002855">
    <property type="protein sequence ID" value="OIQ73474.1"/>
    <property type="molecule type" value="Genomic_DNA"/>
</dbReference>
<reference evidence="1" key="1">
    <citation type="submission" date="2016-10" db="EMBL/GenBank/DDBJ databases">
        <title>Sequence of Gallionella enrichment culture.</title>
        <authorList>
            <person name="Poehlein A."/>
            <person name="Muehling M."/>
            <person name="Daniel R."/>
        </authorList>
    </citation>
    <scope>NUCLEOTIDE SEQUENCE</scope>
</reference>
<gene>
    <name evidence="1" type="ORF">GALL_448880</name>
</gene>
<name>A0A1J5PQQ6_9ZZZZ</name>
<protein>
    <submittedName>
        <fullName evidence="1">Uncharacterized protein</fullName>
    </submittedName>
</protein>
<dbReference type="AlphaFoldDB" id="A0A1J5PQQ6"/>
<organism evidence="1">
    <name type="scientific">mine drainage metagenome</name>
    <dbReference type="NCBI Taxonomy" id="410659"/>
    <lineage>
        <taxon>unclassified sequences</taxon>
        <taxon>metagenomes</taxon>
        <taxon>ecological metagenomes</taxon>
    </lineage>
</organism>
<comment type="caution">
    <text evidence="1">The sequence shown here is derived from an EMBL/GenBank/DDBJ whole genome shotgun (WGS) entry which is preliminary data.</text>
</comment>
<evidence type="ECO:0000313" key="1">
    <source>
        <dbReference type="EMBL" id="OIQ73474.1"/>
    </source>
</evidence>
<sequence>MGADYCNTQCTTLVIGKLCAHLFSSTVQPVLGYEGISLTRIWPPSGFGLSTAFLPTISDDEVVTLRESLAANSKPLRV</sequence>